<organism evidence="2 3">
    <name type="scientific">Cercophora scortea</name>
    <dbReference type="NCBI Taxonomy" id="314031"/>
    <lineage>
        <taxon>Eukaryota</taxon>
        <taxon>Fungi</taxon>
        <taxon>Dikarya</taxon>
        <taxon>Ascomycota</taxon>
        <taxon>Pezizomycotina</taxon>
        <taxon>Sordariomycetes</taxon>
        <taxon>Sordariomycetidae</taxon>
        <taxon>Sordariales</taxon>
        <taxon>Lasiosphaeriaceae</taxon>
        <taxon>Cercophora</taxon>
    </lineage>
</organism>
<accession>A0AAE0IH22</accession>
<comment type="caution">
    <text evidence="2">The sequence shown here is derived from an EMBL/GenBank/DDBJ whole genome shotgun (WGS) entry which is preliminary data.</text>
</comment>
<reference evidence="2" key="1">
    <citation type="journal article" date="2023" name="Mol. Phylogenet. Evol.">
        <title>Genome-scale phylogeny and comparative genomics of the fungal order Sordariales.</title>
        <authorList>
            <person name="Hensen N."/>
            <person name="Bonometti L."/>
            <person name="Westerberg I."/>
            <person name="Brannstrom I.O."/>
            <person name="Guillou S."/>
            <person name="Cros-Aarteil S."/>
            <person name="Calhoun S."/>
            <person name="Haridas S."/>
            <person name="Kuo A."/>
            <person name="Mondo S."/>
            <person name="Pangilinan J."/>
            <person name="Riley R."/>
            <person name="LaButti K."/>
            <person name="Andreopoulos B."/>
            <person name="Lipzen A."/>
            <person name="Chen C."/>
            <person name="Yan M."/>
            <person name="Daum C."/>
            <person name="Ng V."/>
            <person name="Clum A."/>
            <person name="Steindorff A."/>
            <person name="Ohm R.A."/>
            <person name="Martin F."/>
            <person name="Silar P."/>
            <person name="Natvig D.O."/>
            <person name="Lalanne C."/>
            <person name="Gautier V."/>
            <person name="Ament-Velasquez S.L."/>
            <person name="Kruys A."/>
            <person name="Hutchinson M.I."/>
            <person name="Powell A.J."/>
            <person name="Barry K."/>
            <person name="Miller A.N."/>
            <person name="Grigoriev I.V."/>
            <person name="Debuchy R."/>
            <person name="Gladieux P."/>
            <person name="Hiltunen Thoren M."/>
            <person name="Johannesson H."/>
        </authorList>
    </citation>
    <scope>NUCLEOTIDE SEQUENCE</scope>
    <source>
        <strain evidence="2">SMH4131-1</strain>
    </source>
</reference>
<evidence type="ECO:0000256" key="1">
    <source>
        <dbReference type="SAM" id="SignalP"/>
    </source>
</evidence>
<evidence type="ECO:0000313" key="2">
    <source>
        <dbReference type="EMBL" id="KAK3324788.1"/>
    </source>
</evidence>
<feature type="signal peptide" evidence="1">
    <location>
        <begin position="1"/>
        <end position="18"/>
    </location>
</feature>
<gene>
    <name evidence="2" type="ORF">B0T19DRAFT_444174</name>
</gene>
<proteinExistence type="predicted"/>
<name>A0AAE0IH22_9PEZI</name>
<keyword evidence="1" id="KW-0732">Signal</keyword>
<dbReference type="AlphaFoldDB" id="A0AAE0IH22"/>
<dbReference type="EMBL" id="JAUEPO010000004">
    <property type="protein sequence ID" value="KAK3324788.1"/>
    <property type="molecule type" value="Genomic_DNA"/>
</dbReference>
<evidence type="ECO:0000313" key="3">
    <source>
        <dbReference type="Proteomes" id="UP001286456"/>
    </source>
</evidence>
<keyword evidence="3" id="KW-1185">Reference proteome</keyword>
<dbReference type="Proteomes" id="UP001286456">
    <property type="component" value="Unassembled WGS sequence"/>
</dbReference>
<feature type="chain" id="PRO_5041897896" evidence="1">
    <location>
        <begin position="19"/>
        <end position="476"/>
    </location>
</feature>
<reference evidence="2" key="2">
    <citation type="submission" date="2023-06" db="EMBL/GenBank/DDBJ databases">
        <authorList>
            <consortium name="Lawrence Berkeley National Laboratory"/>
            <person name="Haridas S."/>
            <person name="Hensen N."/>
            <person name="Bonometti L."/>
            <person name="Westerberg I."/>
            <person name="Brannstrom I.O."/>
            <person name="Guillou S."/>
            <person name="Cros-Aarteil S."/>
            <person name="Calhoun S."/>
            <person name="Kuo A."/>
            <person name="Mondo S."/>
            <person name="Pangilinan J."/>
            <person name="Riley R."/>
            <person name="Labutti K."/>
            <person name="Andreopoulos B."/>
            <person name="Lipzen A."/>
            <person name="Chen C."/>
            <person name="Yanf M."/>
            <person name="Daum C."/>
            <person name="Ng V."/>
            <person name="Clum A."/>
            <person name="Steindorff A."/>
            <person name="Ohm R."/>
            <person name="Martin F."/>
            <person name="Silar P."/>
            <person name="Natvig D."/>
            <person name="Lalanne C."/>
            <person name="Gautier V."/>
            <person name="Ament-Velasquez S.L."/>
            <person name="Kruys A."/>
            <person name="Hutchinson M.I."/>
            <person name="Powell A.J."/>
            <person name="Barry K."/>
            <person name="Miller A.N."/>
            <person name="Grigoriev I.V."/>
            <person name="Debuchy R."/>
            <person name="Gladieux P."/>
            <person name="Thoren M.H."/>
            <person name="Johannesson H."/>
        </authorList>
    </citation>
    <scope>NUCLEOTIDE SEQUENCE</scope>
    <source>
        <strain evidence="2">SMH4131-1</strain>
    </source>
</reference>
<sequence length="476" mass="52280">MKLTALGLIVYLATGIAASGYRTSLEMVWMWYAYQIDLLNNPEASRSIGYRCSKWNPISVPPCEGTFEPCVGTRVVGDKIPNTCFFSEFIGWIVKGKPQFYAKIDITFPLGDKANLFPEVAGQATLLYGKIDKPYPPQNALRDSNGAYNDMLARVGHMLGDARYSMDTTTDINKIKALTTLLDAADEAMSAVHVARDIDHTPWLVNDWNNPAKNKDPNIVGIKPGLVPAGTFPVVPKQGLPKITLTPQFKFDIEQTVKDNPTIPDVEAKVRAYLANYYATDPKARDHKDVLDSMIFADNLSRGVADACSCARCTPPATQPVVLQPIIPGAVILTIVSSTSVSSTSTPRTDRDTPPTNFSRDNFSFTNVAFTYISGKVSSNYFSSANISSANISSANISFRVTGISFTTISTQAGPPETADDEWVTFWASGKEEEKEIAPALWERSYKILKYEESELLQAYEEVFKKQLAAAELTGK</sequence>
<protein>
    <submittedName>
        <fullName evidence="2">Uncharacterized protein</fullName>
    </submittedName>
</protein>